<evidence type="ECO:0000313" key="5">
    <source>
        <dbReference type="Proteomes" id="UP000324800"/>
    </source>
</evidence>
<dbReference type="GO" id="GO:0006412">
    <property type="term" value="P:translation"/>
    <property type="evidence" value="ECO:0007669"/>
    <property type="project" value="InterPro"/>
</dbReference>
<dbReference type="Proteomes" id="UP000324800">
    <property type="component" value="Unassembled WGS sequence"/>
</dbReference>
<protein>
    <submittedName>
        <fullName evidence="4">Putative ribosomal protein L44</fullName>
    </submittedName>
</protein>
<dbReference type="Pfam" id="PF00935">
    <property type="entry name" value="Ribosomal_L44"/>
    <property type="match status" value="1"/>
</dbReference>
<evidence type="ECO:0000313" key="4">
    <source>
        <dbReference type="EMBL" id="KAA6372499.1"/>
    </source>
</evidence>
<dbReference type="SUPFAM" id="SSF57829">
    <property type="entry name" value="Zn-binding ribosomal proteins"/>
    <property type="match status" value="1"/>
</dbReference>
<sequence length="173" mass="20293">MRFQNIAYIASRVFKTLSNKLHNQENFALQRLFSSTGRIAPKINETFKKQQYDESIFRVHSAGCELEKMVNFPKKLRTYCPKLKKHTVHKVTQYKQGKASVHRLGKRRYDMKQKGFGGQSKPIFHKKAKTTKKVVLILECTESKFRHMRVLKRCKKFELGAEKKGKRGQQIFG</sequence>
<evidence type="ECO:0000256" key="1">
    <source>
        <dbReference type="ARBA" id="ARBA00009364"/>
    </source>
</evidence>
<dbReference type="GO" id="GO:0003735">
    <property type="term" value="F:structural constituent of ribosome"/>
    <property type="evidence" value="ECO:0007669"/>
    <property type="project" value="InterPro"/>
</dbReference>
<dbReference type="AlphaFoldDB" id="A0A5J4UPU8"/>
<dbReference type="HAMAP" id="MF_01476">
    <property type="entry name" value="Ribosomal_L44e"/>
    <property type="match status" value="1"/>
</dbReference>
<comment type="caution">
    <text evidence="4">The sequence shown here is derived from an EMBL/GenBank/DDBJ whole genome shotgun (WGS) entry which is preliminary data.</text>
</comment>
<evidence type="ECO:0000256" key="3">
    <source>
        <dbReference type="ARBA" id="ARBA00023274"/>
    </source>
</evidence>
<accession>A0A5J4UPU8</accession>
<evidence type="ECO:0000256" key="2">
    <source>
        <dbReference type="ARBA" id="ARBA00022980"/>
    </source>
</evidence>
<keyword evidence="3" id="KW-0687">Ribonucleoprotein</keyword>
<dbReference type="OrthoDB" id="2967263at2759"/>
<dbReference type="GO" id="GO:1990904">
    <property type="term" value="C:ribonucleoprotein complex"/>
    <property type="evidence" value="ECO:0007669"/>
    <property type="project" value="UniProtKB-KW"/>
</dbReference>
<gene>
    <name evidence="4" type="ORF">EZS28_031973</name>
</gene>
<dbReference type="GO" id="GO:0005840">
    <property type="term" value="C:ribosome"/>
    <property type="evidence" value="ECO:0007669"/>
    <property type="project" value="UniProtKB-KW"/>
</dbReference>
<organism evidence="4 5">
    <name type="scientific">Streblomastix strix</name>
    <dbReference type="NCBI Taxonomy" id="222440"/>
    <lineage>
        <taxon>Eukaryota</taxon>
        <taxon>Metamonada</taxon>
        <taxon>Preaxostyla</taxon>
        <taxon>Oxymonadida</taxon>
        <taxon>Streblomastigidae</taxon>
        <taxon>Streblomastix</taxon>
    </lineage>
</organism>
<proteinExistence type="inferred from homology"/>
<dbReference type="FunFam" id="3.10.450.80:FF:000001">
    <property type="entry name" value="60S ribosomal protein L44"/>
    <property type="match status" value="1"/>
</dbReference>
<dbReference type="InterPro" id="IPR011332">
    <property type="entry name" value="Ribosomal_zn-bd"/>
</dbReference>
<dbReference type="InterPro" id="IPR053708">
    <property type="entry name" value="Ribosomal_LSU_eL42"/>
</dbReference>
<reference evidence="4 5" key="1">
    <citation type="submission" date="2019-03" db="EMBL/GenBank/DDBJ databases">
        <title>Single cell metagenomics reveals metabolic interactions within the superorganism composed of flagellate Streblomastix strix and complex community of Bacteroidetes bacteria on its surface.</title>
        <authorList>
            <person name="Treitli S.C."/>
            <person name="Kolisko M."/>
            <person name="Husnik F."/>
            <person name="Keeling P."/>
            <person name="Hampl V."/>
        </authorList>
    </citation>
    <scope>NUCLEOTIDE SEQUENCE [LARGE SCALE GENOMIC DNA]</scope>
    <source>
        <strain evidence="4">ST1C</strain>
    </source>
</reference>
<comment type="similarity">
    <text evidence="1">Belongs to the eukaryotic ribosomal protein eL42 family.</text>
</comment>
<dbReference type="EMBL" id="SNRW01013546">
    <property type="protein sequence ID" value="KAA6372499.1"/>
    <property type="molecule type" value="Genomic_DNA"/>
</dbReference>
<name>A0A5J4UPU8_9EUKA</name>
<dbReference type="PANTHER" id="PTHR10369">
    <property type="entry name" value="60S RIBOSOMAL PROTEIN L36A/L44"/>
    <property type="match status" value="1"/>
</dbReference>
<dbReference type="InterPro" id="IPR000552">
    <property type="entry name" value="Ribosomal_eL44"/>
</dbReference>
<dbReference type="Gene3D" id="3.10.450.80">
    <property type="match status" value="1"/>
</dbReference>
<keyword evidence="2 4" id="KW-0689">Ribosomal protein</keyword>